<dbReference type="EMBL" id="JABWRE020000001">
    <property type="protein sequence ID" value="MBV4538880.1"/>
    <property type="molecule type" value="Genomic_DNA"/>
</dbReference>
<comment type="caution">
    <text evidence="2">The sequence shown here is derived from an EMBL/GenBank/DDBJ whole genome shotgun (WGS) entry which is preliminary data.</text>
</comment>
<dbReference type="Proteomes" id="UP000599879">
    <property type="component" value="Unassembled WGS sequence"/>
</dbReference>
<evidence type="ECO:0000313" key="3">
    <source>
        <dbReference type="EMBL" id="MBV4538880.1"/>
    </source>
</evidence>
<feature type="signal peptide" evidence="1">
    <location>
        <begin position="1"/>
        <end position="22"/>
    </location>
</feature>
<name>A0A923FX32_9PSED</name>
<keyword evidence="1" id="KW-0732">Signal</keyword>
<reference evidence="2" key="1">
    <citation type="journal article" date="2020" name="Microorganisms">
        <title>Reliable Identification of Environmental Pseudomonas Isolates Using the rpoD Gene.</title>
        <authorList>
            <consortium name="The Broad Institute Genome Sequencing Platform"/>
            <person name="Girard L."/>
            <person name="Lood C."/>
            <person name="Rokni-Zadeh H."/>
            <person name="van Noort V."/>
            <person name="Lavigne R."/>
            <person name="De Mot R."/>
        </authorList>
    </citation>
    <scope>NUCLEOTIDE SEQUENCE</scope>
    <source>
        <strain evidence="2">SWRI10</strain>
    </source>
</reference>
<proteinExistence type="predicted"/>
<accession>A0A923FX32</accession>
<dbReference type="RefSeq" id="WP_186553207.1">
    <property type="nucleotide sequence ID" value="NZ_JABWRE020000001.1"/>
</dbReference>
<evidence type="ECO:0000313" key="2">
    <source>
        <dbReference type="EMBL" id="MBC3439647.1"/>
    </source>
</evidence>
<organism evidence="2">
    <name type="scientific">Pseudomonas urmiensis</name>
    <dbReference type="NCBI Taxonomy" id="2745493"/>
    <lineage>
        <taxon>Bacteria</taxon>
        <taxon>Pseudomonadati</taxon>
        <taxon>Pseudomonadota</taxon>
        <taxon>Gammaproteobacteria</taxon>
        <taxon>Pseudomonadales</taxon>
        <taxon>Pseudomonadaceae</taxon>
        <taxon>Pseudomonas</taxon>
    </lineage>
</organism>
<dbReference type="EMBL" id="JABWRE010000001">
    <property type="protein sequence ID" value="MBC3439647.1"/>
    <property type="molecule type" value="Genomic_DNA"/>
</dbReference>
<reference evidence="2" key="2">
    <citation type="submission" date="2020-07" db="EMBL/GenBank/DDBJ databases">
        <authorList>
            <person name="Lood C."/>
            <person name="Girard L."/>
        </authorList>
    </citation>
    <scope>NUCLEOTIDE SEQUENCE</scope>
    <source>
        <strain evidence="2">SWRI10</strain>
    </source>
</reference>
<feature type="chain" id="PRO_5036600067" evidence="1">
    <location>
        <begin position="23"/>
        <end position="131"/>
    </location>
</feature>
<sequence length="131" mass="14724">MKMMKWVLLLVMSIAYQTSAMAKDTYWTAHVGKDGTVLRQWPKWIENVELSANANYFSQYKLIFNNRIVHQDPGFCTVSPIDGSTEDRLLHGQAKVIGKPKAEGVTVLTQLVDVKGASGDNSLEFLVMCMR</sequence>
<gene>
    <name evidence="3" type="ORF">HU737_023240</name>
    <name evidence="2" type="ORF">HU737_03060</name>
</gene>
<dbReference type="AlphaFoldDB" id="A0A923FX32"/>
<reference evidence="3" key="3">
    <citation type="submission" date="2021-06" db="EMBL/GenBank/DDBJ databases">
        <title>Updating the genus Pseudomonas: Description of 43 new species and partition of the Pseudomonas putida group.</title>
        <authorList>
            <person name="Girard L."/>
            <person name="Lood C."/>
            <person name="Vandamme P."/>
            <person name="Rokni-Zadeh H."/>
            <person name="Van Noort V."/>
            <person name="Hofte M."/>
            <person name="Lavigne R."/>
            <person name="De Mot R."/>
        </authorList>
    </citation>
    <scope>NUCLEOTIDE SEQUENCE</scope>
    <source>
        <strain evidence="3">SWRI10</strain>
    </source>
</reference>
<protein>
    <submittedName>
        <fullName evidence="2">Uncharacterized protein</fullName>
    </submittedName>
</protein>
<evidence type="ECO:0000256" key="1">
    <source>
        <dbReference type="SAM" id="SignalP"/>
    </source>
</evidence>